<dbReference type="EMBL" id="UINC01074024">
    <property type="protein sequence ID" value="SVC10839.1"/>
    <property type="molecule type" value="Genomic_DNA"/>
</dbReference>
<sequence>MGFWYSQPVIEFIQERLIFKQPLQPGVYASK</sequence>
<proteinExistence type="predicted"/>
<reference evidence="1" key="1">
    <citation type="submission" date="2018-05" db="EMBL/GenBank/DDBJ databases">
        <authorList>
            <person name="Lanie J.A."/>
            <person name="Ng W.-L."/>
            <person name="Kazmierczak K.M."/>
            <person name="Andrzejewski T.M."/>
            <person name="Davidsen T.M."/>
            <person name="Wayne K.J."/>
            <person name="Tettelin H."/>
            <person name="Glass J.I."/>
            <person name="Rusch D."/>
            <person name="Podicherti R."/>
            <person name="Tsui H.-C.T."/>
            <person name="Winkler M.E."/>
        </authorList>
    </citation>
    <scope>NUCLEOTIDE SEQUENCE</scope>
</reference>
<gene>
    <name evidence="1" type="ORF">METZ01_LOCUS263693</name>
</gene>
<evidence type="ECO:0000313" key="1">
    <source>
        <dbReference type="EMBL" id="SVC10839.1"/>
    </source>
</evidence>
<feature type="non-terminal residue" evidence="1">
    <location>
        <position position="31"/>
    </location>
</feature>
<accession>A0A382JGL2</accession>
<protein>
    <submittedName>
        <fullName evidence="1">Uncharacterized protein</fullName>
    </submittedName>
</protein>
<organism evidence="1">
    <name type="scientific">marine metagenome</name>
    <dbReference type="NCBI Taxonomy" id="408172"/>
    <lineage>
        <taxon>unclassified sequences</taxon>
        <taxon>metagenomes</taxon>
        <taxon>ecological metagenomes</taxon>
    </lineage>
</organism>
<name>A0A382JGL2_9ZZZZ</name>
<dbReference type="AlphaFoldDB" id="A0A382JGL2"/>